<dbReference type="Pfam" id="PF00566">
    <property type="entry name" value="RabGAP-TBC"/>
    <property type="match status" value="1"/>
</dbReference>
<dbReference type="Proteomes" id="UP000485058">
    <property type="component" value="Unassembled WGS sequence"/>
</dbReference>
<feature type="domain" description="Rab-GAP TBC" evidence="1">
    <location>
        <begin position="1"/>
        <end position="108"/>
    </location>
</feature>
<dbReference type="AlphaFoldDB" id="A0A699YKW6"/>
<dbReference type="SUPFAM" id="SSF47923">
    <property type="entry name" value="Ypt/Rab-GAP domain of gyp1p"/>
    <property type="match status" value="1"/>
</dbReference>
<protein>
    <submittedName>
        <fullName evidence="2">Rab-GAP TBC domain-containing protein</fullName>
    </submittedName>
</protein>
<organism evidence="2 3">
    <name type="scientific">Haematococcus lacustris</name>
    <name type="common">Green alga</name>
    <name type="synonym">Haematococcus pluvialis</name>
    <dbReference type="NCBI Taxonomy" id="44745"/>
    <lineage>
        <taxon>Eukaryota</taxon>
        <taxon>Viridiplantae</taxon>
        <taxon>Chlorophyta</taxon>
        <taxon>core chlorophytes</taxon>
        <taxon>Chlorophyceae</taxon>
        <taxon>CS clade</taxon>
        <taxon>Chlamydomonadales</taxon>
        <taxon>Haematococcaceae</taxon>
        <taxon>Haematococcus</taxon>
    </lineage>
</organism>
<proteinExistence type="predicted"/>
<name>A0A699YKW6_HAELA</name>
<accession>A0A699YKW6</accession>
<dbReference type="PANTHER" id="PTHR47219:SF9">
    <property type="entry name" value="GTPASE ACTIVATING PROTEIN AND CENTROSOME-ASSOCIATED, ISOFORM B"/>
    <property type="match status" value="1"/>
</dbReference>
<dbReference type="FunFam" id="1.10.8.270:FF:000016">
    <property type="entry name" value="TBC1 domain family member 2A"/>
    <property type="match status" value="1"/>
</dbReference>
<feature type="non-terminal residue" evidence="2">
    <location>
        <position position="1"/>
    </location>
</feature>
<gene>
    <name evidence="2" type="ORF">HaLaN_06088</name>
</gene>
<dbReference type="GO" id="GO:0005096">
    <property type="term" value="F:GTPase activator activity"/>
    <property type="evidence" value="ECO:0007669"/>
    <property type="project" value="TreeGrafter"/>
</dbReference>
<evidence type="ECO:0000313" key="3">
    <source>
        <dbReference type="Proteomes" id="UP000485058"/>
    </source>
</evidence>
<dbReference type="EMBL" id="BLLF01000340">
    <property type="protein sequence ID" value="GFH10723.1"/>
    <property type="molecule type" value="Genomic_DNA"/>
</dbReference>
<dbReference type="Gene3D" id="1.10.8.270">
    <property type="entry name" value="putative rabgap domain of human tbc1 domain family member 14 like domains"/>
    <property type="match status" value="1"/>
</dbReference>
<dbReference type="GO" id="GO:0031267">
    <property type="term" value="F:small GTPase binding"/>
    <property type="evidence" value="ECO:0007669"/>
    <property type="project" value="TreeGrafter"/>
</dbReference>
<evidence type="ECO:0000313" key="2">
    <source>
        <dbReference type="EMBL" id="GFH10723.1"/>
    </source>
</evidence>
<feature type="non-terminal residue" evidence="2">
    <location>
        <position position="108"/>
    </location>
</feature>
<evidence type="ECO:0000259" key="1">
    <source>
        <dbReference type="PROSITE" id="PS50086"/>
    </source>
</evidence>
<comment type="caution">
    <text evidence="2">The sequence shown here is derived from an EMBL/GenBank/DDBJ whole genome shotgun (WGS) entry which is preliminary data.</text>
</comment>
<reference evidence="2 3" key="1">
    <citation type="submission" date="2020-02" db="EMBL/GenBank/DDBJ databases">
        <title>Draft genome sequence of Haematococcus lacustris strain NIES-144.</title>
        <authorList>
            <person name="Morimoto D."/>
            <person name="Nakagawa S."/>
            <person name="Yoshida T."/>
            <person name="Sawayama S."/>
        </authorList>
    </citation>
    <scope>NUCLEOTIDE SEQUENCE [LARGE SCALE GENOMIC DNA]</scope>
    <source>
        <strain evidence="2 3">NIES-144</strain>
    </source>
</reference>
<dbReference type="InterPro" id="IPR035969">
    <property type="entry name" value="Rab-GAP_TBC_sf"/>
</dbReference>
<dbReference type="PROSITE" id="PS50086">
    <property type="entry name" value="TBC_RABGAP"/>
    <property type="match status" value="1"/>
</dbReference>
<dbReference type="InterPro" id="IPR000195">
    <property type="entry name" value="Rab-GAP-TBC_dom"/>
</dbReference>
<keyword evidence="3" id="KW-1185">Reference proteome</keyword>
<sequence length="108" mass="11771">MAKSYYSIMAEAGKQSPFLENIKQDVSCTFPNHTGLQAPGTQAALTRVLAAYSVHNDKVGYCRAMANIVGLLLVAMNSNEENAFWLLAALVEDLLHPGTYARHLEGCQ</sequence>
<dbReference type="PANTHER" id="PTHR47219">
    <property type="entry name" value="RAB GTPASE-ACTIVATING PROTEIN 1-LIKE"/>
    <property type="match status" value="1"/>
</dbReference>
<dbReference type="InterPro" id="IPR050302">
    <property type="entry name" value="Rab_GAP_TBC_domain"/>
</dbReference>